<comment type="function">
    <text evidence="7">Catalyzes the N-acylation of UDP-3-O-acylglucosamine using 3-hydroxyacyl-ACP as the acyl donor. Is involved in the biosynthesis of lipid A, a phosphorylated glycolipid that anchors the lipopolysaccharide to the outer membrane of the cell.</text>
</comment>
<evidence type="ECO:0000313" key="10">
    <source>
        <dbReference type="Proteomes" id="UP000624703"/>
    </source>
</evidence>
<evidence type="ECO:0000256" key="7">
    <source>
        <dbReference type="HAMAP-Rule" id="MF_00523"/>
    </source>
</evidence>
<dbReference type="GO" id="GO:0009245">
    <property type="term" value="P:lipid A biosynthetic process"/>
    <property type="evidence" value="ECO:0007669"/>
    <property type="project" value="UniProtKB-UniRule"/>
</dbReference>
<keyword evidence="3 7" id="KW-0808">Transferase</keyword>
<dbReference type="Gene3D" id="2.160.10.10">
    <property type="entry name" value="Hexapeptide repeat proteins"/>
    <property type="match status" value="1"/>
</dbReference>
<evidence type="ECO:0000256" key="2">
    <source>
        <dbReference type="ARBA" id="ARBA00022556"/>
    </source>
</evidence>
<comment type="pathway">
    <text evidence="7">Bacterial outer membrane biogenesis; LPS lipid A biosynthesis.</text>
</comment>
<dbReference type="GO" id="GO:0016410">
    <property type="term" value="F:N-acyltransferase activity"/>
    <property type="evidence" value="ECO:0007669"/>
    <property type="project" value="InterPro"/>
</dbReference>
<organism evidence="9 10">
    <name type="scientific">Persicirhabdus sediminis</name>
    <dbReference type="NCBI Taxonomy" id="454144"/>
    <lineage>
        <taxon>Bacteria</taxon>
        <taxon>Pseudomonadati</taxon>
        <taxon>Verrucomicrobiota</taxon>
        <taxon>Verrucomicrobiia</taxon>
        <taxon>Verrucomicrobiales</taxon>
        <taxon>Verrucomicrobiaceae</taxon>
        <taxon>Persicirhabdus</taxon>
    </lineage>
</organism>
<reference evidence="9" key="1">
    <citation type="submission" date="2021-01" db="EMBL/GenBank/DDBJ databases">
        <title>Modified the classification status of verrucomicrobia.</title>
        <authorList>
            <person name="Feng X."/>
        </authorList>
    </citation>
    <scope>NUCLEOTIDE SEQUENCE</scope>
    <source>
        <strain evidence="9">_KCTC 22039</strain>
    </source>
</reference>
<evidence type="ECO:0000256" key="5">
    <source>
        <dbReference type="ARBA" id="ARBA00023098"/>
    </source>
</evidence>
<dbReference type="EMBL" id="JAENIM010000039">
    <property type="protein sequence ID" value="MBK1791564.1"/>
    <property type="molecule type" value="Genomic_DNA"/>
</dbReference>
<name>A0A8J7SJT1_9BACT</name>
<evidence type="ECO:0000259" key="8">
    <source>
        <dbReference type="Pfam" id="PF04613"/>
    </source>
</evidence>
<accession>A0A8J7SJT1</accession>
<dbReference type="InterPro" id="IPR020573">
    <property type="entry name" value="UDP_GlcNAc_AcTrfase_non-rep"/>
</dbReference>
<feature type="domain" description="UDP-3-O-[3-hydroxymyristoyl] glucosamine N-acyltransferase non-repeat region" evidence="8">
    <location>
        <begin position="23"/>
        <end position="88"/>
    </location>
</feature>
<dbReference type="Pfam" id="PF04613">
    <property type="entry name" value="LpxD"/>
    <property type="match status" value="1"/>
</dbReference>
<dbReference type="InterPro" id="IPR001451">
    <property type="entry name" value="Hexapep"/>
</dbReference>
<keyword evidence="6 7" id="KW-0012">Acyltransferase</keyword>
<dbReference type="NCBIfam" id="TIGR01853">
    <property type="entry name" value="lipid_A_lpxD"/>
    <property type="match status" value="1"/>
</dbReference>
<dbReference type="InterPro" id="IPR011004">
    <property type="entry name" value="Trimer_LpxA-like_sf"/>
</dbReference>
<dbReference type="UniPathway" id="UPA00973"/>
<evidence type="ECO:0000256" key="1">
    <source>
        <dbReference type="ARBA" id="ARBA00022516"/>
    </source>
</evidence>
<dbReference type="InterPro" id="IPR007691">
    <property type="entry name" value="LpxD"/>
</dbReference>
<dbReference type="NCBIfam" id="NF002060">
    <property type="entry name" value="PRK00892.1"/>
    <property type="match status" value="1"/>
</dbReference>
<dbReference type="Proteomes" id="UP000624703">
    <property type="component" value="Unassembled WGS sequence"/>
</dbReference>
<comment type="caution">
    <text evidence="9">The sequence shown here is derived from an EMBL/GenBank/DDBJ whole genome shotgun (WGS) entry which is preliminary data.</text>
</comment>
<evidence type="ECO:0000256" key="4">
    <source>
        <dbReference type="ARBA" id="ARBA00022737"/>
    </source>
</evidence>
<keyword evidence="4 7" id="KW-0677">Repeat</keyword>
<evidence type="ECO:0000256" key="3">
    <source>
        <dbReference type="ARBA" id="ARBA00022679"/>
    </source>
</evidence>
<dbReference type="GO" id="GO:0103118">
    <property type="term" value="F:UDP-3-O-[(3R)-3-hydroxyacyl]-glucosamine N-acyltransferase activity"/>
    <property type="evidence" value="ECO:0007669"/>
    <property type="project" value="UniProtKB-EC"/>
</dbReference>
<dbReference type="HAMAP" id="MF_00523">
    <property type="entry name" value="LpxD"/>
    <property type="match status" value="1"/>
</dbReference>
<keyword evidence="2 7" id="KW-0441">Lipid A biosynthesis</keyword>
<dbReference type="EC" id="2.3.1.191" evidence="7"/>
<dbReference type="CDD" id="cd03352">
    <property type="entry name" value="LbH_LpxD"/>
    <property type="match status" value="1"/>
</dbReference>
<proteinExistence type="inferred from homology"/>
<dbReference type="AlphaFoldDB" id="A0A8J7SJT1"/>
<comment type="catalytic activity">
    <reaction evidence="7">
        <text>a UDP-3-O-[(3R)-3-hydroxyacyl]-alpha-D-glucosamine + a (3R)-hydroxyacyl-[ACP] = a UDP-2-N,3-O-bis[(3R)-3-hydroxyacyl]-alpha-D-glucosamine + holo-[ACP] + H(+)</text>
        <dbReference type="Rhea" id="RHEA:53836"/>
        <dbReference type="Rhea" id="RHEA-COMP:9685"/>
        <dbReference type="Rhea" id="RHEA-COMP:9945"/>
        <dbReference type="ChEBI" id="CHEBI:15378"/>
        <dbReference type="ChEBI" id="CHEBI:64479"/>
        <dbReference type="ChEBI" id="CHEBI:78827"/>
        <dbReference type="ChEBI" id="CHEBI:137740"/>
        <dbReference type="ChEBI" id="CHEBI:137748"/>
        <dbReference type="EC" id="2.3.1.191"/>
    </reaction>
</comment>
<comment type="similarity">
    <text evidence="7">Belongs to the transferase hexapeptide repeat family. LpxD subfamily.</text>
</comment>
<dbReference type="PANTHER" id="PTHR43378:SF2">
    <property type="entry name" value="UDP-3-O-ACYLGLUCOSAMINE N-ACYLTRANSFERASE 1, MITOCHONDRIAL-RELATED"/>
    <property type="match status" value="1"/>
</dbReference>
<dbReference type="SUPFAM" id="SSF51161">
    <property type="entry name" value="Trimeric LpxA-like enzymes"/>
    <property type="match status" value="1"/>
</dbReference>
<evidence type="ECO:0000313" key="9">
    <source>
        <dbReference type="EMBL" id="MBK1791564.1"/>
    </source>
</evidence>
<evidence type="ECO:0000256" key="6">
    <source>
        <dbReference type="ARBA" id="ARBA00023315"/>
    </source>
</evidence>
<dbReference type="Gene3D" id="3.40.1390.10">
    <property type="entry name" value="MurE/MurF, N-terminal domain"/>
    <property type="match status" value="1"/>
</dbReference>
<keyword evidence="1 7" id="KW-0444">Lipid biosynthesis</keyword>
<protein>
    <recommendedName>
        <fullName evidence="7">UDP-3-O-acylglucosamine N-acyltransferase</fullName>
        <ecNumber evidence="7">2.3.1.191</ecNumber>
    </recommendedName>
</protein>
<dbReference type="PANTHER" id="PTHR43378">
    <property type="entry name" value="UDP-3-O-ACYLGLUCOSAMINE N-ACYLTRANSFERASE"/>
    <property type="match status" value="1"/>
</dbReference>
<gene>
    <name evidence="7 9" type="primary">lpxD</name>
    <name evidence="9" type="ORF">JIN82_10415</name>
</gene>
<comment type="subunit">
    <text evidence="7">Homotrimer.</text>
</comment>
<dbReference type="GO" id="GO:0016020">
    <property type="term" value="C:membrane"/>
    <property type="evidence" value="ECO:0007669"/>
    <property type="project" value="GOC"/>
</dbReference>
<feature type="active site" description="Proton acceptor" evidence="7">
    <location>
        <position position="242"/>
    </location>
</feature>
<dbReference type="RefSeq" id="WP_200311564.1">
    <property type="nucleotide sequence ID" value="NZ_JAENIM010000039.1"/>
</dbReference>
<dbReference type="Pfam" id="PF00132">
    <property type="entry name" value="Hexapep"/>
    <property type="match status" value="1"/>
</dbReference>
<keyword evidence="10" id="KW-1185">Reference proteome</keyword>
<keyword evidence="5 7" id="KW-0443">Lipid metabolism</keyword>
<sequence>MSLKVTAISELVGGNVVQGSEEVEVTGLASLNEAGAQDVSFLGNEKYYQDFLATKAGVVIVPAGLSDQPAGATLIEVENPSFAFGLVVKQMAEGQRSFKPGIHPAAYVDESAQLDASKVCVRAGAVIEAGAVIGDGTEIAAGVVIGEDCQIGRDCLLHANTTVRERCVIGDRVILQPGCVIGSDGYGFELVDGRHVKVDQVGIVVLEDDVEIGSNSCVDRARFGKTVIGEGTKIDNLVQIGHNVITGKHCLMVSQVGVAGSSKLGNYVVLAAKSGVTGHVEVADQVVIAGASGVTKSITEKGTYYGMPARPFRDEQKKLIAVERLPKLMKEFKQLKKQVEDLASDSE</sequence>